<feature type="region of interest" description="Disordered" evidence="6">
    <location>
        <begin position="924"/>
        <end position="946"/>
    </location>
</feature>
<sequence length="1006" mass="113481">MNEVKDLEALHLEEAQSNAKEAYNVYVPPAEQSSIRRKFDCRVLPLVCILYILSYLDRGNIGNAKTAGIDKALRLNDAQWAWVLYAFYICYIVFEWTTVLWKVFPAHIYIAILCVCWGAAAMCSGAVNNLTELIVCRCLLGIFEAAFGAGAPYFLSLFYQRKELGLRVSMLLGMSPVANCFASVLAYGITRISNSIEPWRLLFIIEGAPTVLFSIVVFFLLPDSPGTAKFLTETEQTQAVERLQTVDQTAKNRMEWKQVLQGLVDCKNYIHMTIHFCCNYSFAGLSNFLPTIIEEMGYTSVNAQGLSAPPYFASFLLCIVAAIISDRGGYRGLVITASAIVGMAGYLILAAVQDEHRPDPSSPVNNFENEIQNVPRDPSSEENENTYSQTNRNPPKALRHMLPTINVPIDLFLVGDMPNTYPPMPPDPTEGSIPSEGICATDSEVLRIWNACRFVRMGWMTAHETIVLVKLFFQNMSPLSPILTDFYSLIENHYWLVTQEPMLCCTILMISSRYHILPGLGGTSRANHIHHRLWQHCQHLILRIMLGQEKLSKAKTRHIGSIEALLLISEWYPRALNFPPENDGWDSDLILTEPDQRDPPPVEDDIPMPDRWKEDVVQPTRRSDRMSWMLVSTALALAHELGVFMDGHGVRKDEFGVTGMRSDVEAYLQHLKWRRRRLPSLLYVFANLLASRLGCTSLIPEVPVVEGNKDTLDLQDTDQEWMRFMSSWVQLTRLAKDITDAHFPPMGKTHTQLKQSKSSEGWETLLYQWQANRPILNSHLNSILHIEYHYLKVFTNSIEVQSLVETILSSPTTKSAPADRACIDIIISSSSEILQWVLDQSNIQYLPIRVFLHVLSSSIFLMKALALGARTTQLQTCLDLLDKTTTTLQSNSLDDMQLVSRYASLLQIHVSRLRQTFMTSAHERDKDIPSEDENNSGVILPSTQTGAIDNCNDPVLGQLDDEIDDWLSLPFDPLMAPFGTSDDAGQMDYGLDSAYLDLDFIWNLPA</sequence>
<name>A0A8H6A0M8_PETAA</name>
<dbReference type="GO" id="GO:0000981">
    <property type="term" value="F:DNA-binding transcription factor activity, RNA polymerase II-specific"/>
    <property type="evidence" value="ECO:0007669"/>
    <property type="project" value="TreeGrafter"/>
</dbReference>
<protein>
    <submittedName>
        <fullName evidence="8">Uncharacterized protein</fullName>
    </submittedName>
</protein>
<comment type="caution">
    <text evidence="8">The sequence shown here is derived from an EMBL/GenBank/DDBJ whole genome shotgun (WGS) entry which is preliminary data.</text>
</comment>
<keyword evidence="9" id="KW-1185">Reference proteome</keyword>
<evidence type="ECO:0000313" key="8">
    <source>
        <dbReference type="EMBL" id="KAF5857899.1"/>
    </source>
</evidence>
<dbReference type="EMBL" id="SPNV01000231">
    <property type="protein sequence ID" value="KAF5857899.1"/>
    <property type="molecule type" value="Genomic_DNA"/>
</dbReference>
<evidence type="ECO:0000256" key="2">
    <source>
        <dbReference type="ARBA" id="ARBA00022448"/>
    </source>
</evidence>
<comment type="subcellular location">
    <subcellularLocation>
        <location evidence="1">Membrane</location>
        <topology evidence="1">Multi-pass membrane protein</topology>
    </subcellularLocation>
</comment>
<dbReference type="SUPFAM" id="SSF103473">
    <property type="entry name" value="MFS general substrate transporter"/>
    <property type="match status" value="1"/>
</dbReference>
<feature type="transmembrane region" description="Helical" evidence="7">
    <location>
        <begin position="108"/>
        <end position="127"/>
    </location>
</feature>
<dbReference type="FunFam" id="1.20.1250.20:FF:000018">
    <property type="entry name" value="MFS transporter permease"/>
    <property type="match status" value="1"/>
</dbReference>
<feature type="transmembrane region" description="Helical" evidence="7">
    <location>
        <begin position="330"/>
        <end position="352"/>
    </location>
</feature>
<accession>A0A8H6A0M8</accession>
<evidence type="ECO:0000256" key="7">
    <source>
        <dbReference type="SAM" id="Phobius"/>
    </source>
</evidence>
<dbReference type="CDD" id="cd12148">
    <property type="entry name" value="fungal_TF_MHR"/>
    <property type="match status" value="1"/>
</dbReference>
<dbReference type="GO" id="GO:0022857">
    <property type="term" value="F:transmembrane transporter activity"/>
    <property type="evidence" value="ECO:0007669"/>
    <property type="project" value="InterPro"/>
</dbReference>
<dbReference type="GO" id="GO:0005634">
    <property type="term" value="C:nucleus"/>
    <property type="evidence" value="ECO:0007669"/>
    <property type="project" value="TreeGrafter"/>
</dbReference>
<feature type="transmembrane region" description="Helical" evidence="7">
    <location>
        <begin position="201"/>
        <end position="221"/>
    </location>
</feature>
<evidence type="ECO:0000256" key="6">
    <source>
        <dbReference type="SAM" id="MobiDB-lite"/>
    </source>
</evidence>
<dbReference type="GO" id="GO:0016020">
    <property type="term" value="C:membrane"/>
    <property type="evidence" value="ECO:0007669"/>
    <property type="project" value="UniProtKB-SubCell"/>
</dbReference>
<keyword evidence="5 7" id="KW-0472">Membrane</keyword>
<keyword evidence="4 7" id="KW-1133">Transmembrane helix</keyword>
<organism evidence="8 9">
    <name type="scientific">Petromyces alliaceus</name>
    <name type="common">Aspergillus alliaceus</name>
    <dbReference type="NCBI Taxonomy" id="209559"/>
    <lineage>
        <taxon>Eukaryota</taxon>
        <taxon>Fungi</taxon>
        <taxon>Dikarya</taxon>
        <taxon>Ascomycota</taxon>
        <taxon>Pezizomycotina</taxon>
        <taxon>Eurotiomycetes</taxon>
        <taxon>Eurotiomycetidae</taxon>
        <taxon>Eurotiales</taxon>
        <taxon>Aspergillaceae</taxon>
        <taxon>Aspergillus</taxon>
        <taxon>Aspergillus subgen. Circumdati</taxon>
    </lineage>
</organism>
<feature type="compositionally biased region" description="Polar residues" evidence="6">
    <location>
        <begin position="362"/>
        <end position="372"/>
    </location>
</feature>
<dbReference type="Proteomes" id="UP000541154">
    <property type="component" value="Unassembled WGS sequence"/>
</dbReference>
<feature type="compositionally biased region" description="Polar residues" evidence="6">
    <location>
        <begin position="935"/>
        <end position="946"/>
    </location>
</feature>
<proteinExistence type="predicted"/>
<reference evidence="8 9" key="1">
    <citation type="submission" date="2019-04" db="EMBL/GenBank/DDBJ databases">
        <title>Aspergillus burnettii sp. nov., novel species from soil in southeast Queensland.</title>
        <authorList>
            <person name="Gilchrist C.L.M."/>
            <person name="Pitt J.I."/>
            <person name="Lange L."/>
            <person name="Lacey H.J."/>
            <person name="Vuong D."/>
            <person name="Midgley D.J."/>
            <person name="Greenfield P."/>
            <person name="Bradbury M."/>
            <person name="Lacey E."/>
            <person name="Busk P.K."/>
            <person name="Pilgaard B."/>
            <person name="Chooi Y.H."/>
            <person name="Piggott A.M."/>
        </authorList>
    </citation>
    <scope>NUCLEOTIDE SEQUENCE [LARGE SCALE GENOMIC DNA]</scope>
    <source>
        <strain evidence="8 9">FRR 5400</strain>
    </source>
</reference>
<evidence type="ECO:0000256" key="3">
    <source>
        <dbReference type="ARBA" id="ARBA00022692"/>
    </source>
</evidence>
<feature type="transmembrane region" description="Helical" evidence="7">
    <location>
        <begin position="306"/>
        <end position="324"/>
    </location>
</feature>
<dbReference type="Gene3D" id="1.20.1250.20">
    <property type="entry name" value="MFS general substrate transporter like domains"/>
    <property type="match status" value="2"/>
</dbReference>
<dbReference type="InterPro" id="IPR052780">
    <property type="entry name" value="AAA_Catabolism_Regulators"/>
</dbReference>
<keyword evidence="2" id="KW-0813">Transport</keyword>
<dbReference type="InterPro" id="IPR036259">
    <property type="entry name" value="MFS_trans_sf"/>
</dbReference>
<dbReference type="PANTHER" id="PTHR31644">
    <property type="entry name" value="TRANSCRIPTIONAL ACTIVATOR ARO80-RELATED"/>
    <property type="match status" value="1"/>
</dbReference>
<dbReference type="PANTHER" id="PTHR31644:SF4">
    <property type="entry name" value="ZN(II)2CYS6 TRANSCRIPTION FACTOR (EUROFUNG)"/>
    <property type="match status" value="1"/>
</dbReference>
<feature type="transmembrane region" description="Helical" evidence="7">
    <location>
        <begin position="80"/>
        <end position="101"/>
    </location>
</feature>
<evidence type="ECO:0000256" key="1">
    <source>
        <dbReference type="ARBA" id="ARBA00004141"/>
    </source>
</evidence>
<dbReference type="GO" id="GO:0009074">
    <property type="term" value="P:aromatic amino acid family catabolic process"/>
    <property type="evidence" value="ECO:0007669"/>
    <property type="project" value="TreeGrafter"/>
</dbReference>
<dbReference type="AlphaFoldDB" id="A0A8H6A0M8"/>
<feature type="region of interest" description="Disordered" evidence="6">
    <location>
        <begin position="358"/>
        <end position="395"/>
    </location>
</feature>
<keyword evidence="3 7" id="KW-0812">Transmembrane</keyword>
<dbReference type="Pfam" id="PF07690">
    <property type="entry name" value="MFS_1"/>
    <property type="match status" value="1"/>
</dbReference>
<feature type="transmembrane region" description="Helical" evidence="7">
    <location>
        <begin position="171"/>
        <end position="189"/>
    </location>
</feature>
<gene>
    <name evidence="8" type="ORF">ETB97_005136</name>
</gene>
<evidence type="ECO:0000256" key="5">
    <source>
        <dbReference type="ARBA" id="ARBA00023136"/>
    </source>
</evidence>
<feature type="transmembrane region" description="Helical" evidence="7">
    <location>
        <begin position="139"/>
        <end position="159"/>
    </location>
</feature>
<dbReference type="InterPro" id="IPR011701">
    <property type="entry name" value="MFS"/>
</dbReference>
<evidence type="ECO:0000313" key="9">
    <source>
        <dbReference type="Proteomes" id="UP000541154"/>
    </source>
</evidence>
<evidence type="ECO:0000256" key="4">
    <source>
        <dbReference type="ARBA" id="ARBA00022989"/>
    </source>
</evidence>
<dbReference type="GO" id="GO:0045944">
    <property type="term" value="P:positive regulation of transcription by RNA polymerase II"/>
    <property type="evidence" value="ECO:0007669"/>
    <property type="project" value="TreeGrafter"/>
</dbReference>